<accession>A0A852V1G4</accession>
<name>A0A852V1G4_9ACTN</name>
<dbReference type="AlphaFoldDB" id="A0A852V1G4"/>
<dbReference type="SUPFAM" id="SSF109854">
    <property type="entry name" value="DinB/YfiT-like putative metalloenzymes"/>
    <property type="match status" value="1"/>
</dbReference>
<evidence type="ECO:0000313" key="3">
    <source>
        <dbReference type="Proteomes" id="UP000576393"/>
    </source>
</evidence>
<evidence type="ECO:0000313" key="2">
    <source>
        <dbReference type="EMBL" id="NYF41508.1"/>
    </source>
</evidence>
<sequence>MDIREAVDIRQLDERAVRASMDLVAGASAADLARPTPCEGWTLGDLLAHMTAQHHGFAAAAEGHGADPEVWRVGPPGAGAVSAYVEAAERVTAAFAADGVPDRAFALAEFGEGAVFPAPQAIGFHFIDYLVHGWDVARSLGVPFTPDADLVEAAWPIALAIPDDERRLAPGSAFRPGLAAPADASRFEVILGMLGRSPAWEPSGR</sequence>
<reference evidence="2 3" key="1">
    <citation type="submission" date="2020-07" db="EMBL/GenBank/DDBJ databases">
        <title>Sequencing the genomes of 1000 actinobacteria strains.</title>
        <authorList>
            <person name="Klenk H.-P."/>
        </authorList>
    </citation>
    <scope>NUCLEOTIDE SEQUENCE [LARGE SCALE GENOMIC DNA]</scope>
    <source>
        <strain evidence="2 3">DSM 45763</strain>
    </source>
</reference>
<evidence type="ECO:0000259" key="1">
    <source>
        <dbReference type="Pfam" id="PF11716"/>
    </source>
</evidence>
<dbReference type="Proteomes" id="UP000576393">
    <property type="component" value="Unassembled WGS sequence"/>
</dbReference>
<dbReference type="InterPro" id="IPR034660">
    <property type="entry name" value="DinB/YfiT-like"/>
</dbReference>
<protein>
    <submittedName>
        <fullName evidence="2">Uncharacterized protein (TIGR03086 family)</fullName>
    </submittedName>
</protein>
<proteinExistence type="predicted"/>
<feature type="domain" description="Mycothiol-dependent maleylpyruvate isomerase metal-binding" evidence="1">
    <location>
        <begin position="15"/>
        <end position="137"/>
    </location>
</feature>
<dbReference type="GO" id="GO:0046872">
    <property type="term" value="F:metal ion binding"/>
    <property type="evidence" value="ECO:0007669"/>
    <property type="project" value="InterPro"/>
</dbReference>
<dbReference type="InterPro" id="IPR017517">
    <property type="entry name" value="Maleyloyr_isom"/>
</dbReference>
<dbReference type="NCBIfam" id="TIGR03083">
    <property type="entry name" value="maleylpyruvate isomerase family mycothiol-dependent enzyme"/>
    <property type="match status" value="1"/>
</dbReference>
<keyword evidence="3" id="KW-1185">Reference proteome</keyword>
<gene>
    <name evidence="2" type="ORF">HDA43_003667</name>
</gene>
<organism evidence="2 3">
    <name type="scientific">Streptosporangium sandarakinum</name>
    <dbReference type="NCBI Taxonomy" id="1260955"/>
    <lineage>
        <taxon>Bacteria</taxon>
        <taxon>Bacillati</taxon>
        <taxon>Actinomycetota</taxon>
        <taxon>Actinomycetes</taxon>
        <taxon>Streptosporangiales</taxon>
        <taxon>Streptosporangiaceae</taxon>
        <taxon>Streptosporangium</taxon>
    </lineage>
</organism>
<comment type="caution">
    <text evidence="2">The sequence shown here is derived from an EMBL/GenBank/DDBJ whole genome shotgun (WGS) entry which is preliminary data.</text>
</comment>
<dbReference type="InterPro" id="IPR024344">
    <property type="entry name" value="MDMPI_metal-binding"/>
</dbReference>
<dbReference type="EMBL" id="JACCCO010000001">
    <property type="protein sequence ID" value="NYF41508.1"/>
    <property type="molecule type" value="Genomic_DNA"/>
</dbReference>
<dbReference type="InterPro" id="IPR017520">
    <property type="entry name" value="CHP03086"/>
</dbReference>
<dbReference type="NCBIfam" id="TIGR03086">
    <property type="entry name" value="TIGR03086 family metal-binding protein"/>
    <property type="match status" value="1"/>
</dbReference>
<dbReference type="RefSeq" id="WP_312873363.1">
    <property type="nucleotide sequence ID" value="NZ_JACCCO010000001.1"/>
</dbReference>
<dbReference type="Pfam" id="PF11716">
    <property type="entry name" value="MDMPI_N"/>
    <property type="match status" value="1"/>
</dbReference>
<dbReference type="Gene3D" id="1.20.120.450">
    <property type="entry name" value="dinb family like domain"/>
    <property type="match status" value="1"/>
</dbReference>